<dbReference type="GO" id="GO:0003700">
    <property type="term" value="F:DNA-binding transcription factor activity"/>
    <property type="evidence" value="ECO:0007669"/>
    <property type="project" value="InterPro"/>
</dbReference>
<proteinExistence type="inferred from homology"/>
<evidence type="ECO:0000259" key="5">
    <source>
        <dbReference type="PROSITE" id="PS50931"/>
    </source>
</evidence>
<dbReference type="Pfam" id="PF03466">
    <property type="entry name" value="LysR_substrate"/>
    <property type="match status" value="1"/>
</dbReference>
<keyword evidence="2" id="KW-0805">Transcription regulation</keyword>
<dbReference type="CDD" id="cd08422">
    <property type="entry name" value="PBP2_CrgA_like"/>
    <property type="match status" value="1"/>
</dbReference>
<dbReference type="PROSITE" id="PS50931">
    <property type="entry name" value="HTH_LYSR"/>
    <property type="match status" value="1"/>
</dbReference>
<keyword evidence="4" id="KW-0804">Transcription</keyword>
<dbReference type="Gene3D" id="1.10.10.10">
    <property type="entry name" value="Winged helix-like DNA-binding domain superfamily/Winged helix DNA-binding domain"/>
    <property type="match status" value="1"/>
</dbReference>
<protein>
    <submittedName>
        <fullName evidence="6">Transcriptional regulator LysR family</fullName>
    </submittedName>
</protein>
<name>A0A1K0IHU3_CUPNE</name>
<dbReference type="SUPFAM" id="SSF46785">
    <property type="entry name" value="Winged helix' DNA-binding domain"/>
    <property type="match status" value="1"/>
</dbReference>
<evidence type="ECO:0000256" key="4">
    <source>
        <dbReference type="ARBA" id="ARBA00023163"/>
    </source>
</evidence>
<accession>A0A1K0IHU3</accession>
<dbReference type="InterPro" id="IPR036390">
    <property type="entry name" value="WH_DNA-bd_sf"/>
</dbReference>
<dbReference type="AlphaFoldDB" id="A0A1K0IHU3"/>
<dbReference type="FunFam" id="1.10.10.10:FF:000001">
    <property type="entry name" value="LysR family transcriptional regulator"/>
    <property type="match status" value="1"/>
</dbReference>
<feature type="domain" description="HTH lysR-type" evidence="5">
    <location>
        <begin position="1"/>
        <end position="59"/>
    </location>
</feature>
<dbReference type="PANTHER" id="PTHR30537">
    <property type="entry name" value="HTH-TYPE TRANSCRIPTIONAL REGULATOR"/>
    <property type="match status" value="1"/>
</dbReference>
<evidence type="ECO:0000256" key="3">
    <source>
        <dbReference type="ARBA" id="ARBA00023125"/>
    </source>
</evidence>
<evidence type="ECO:0000256" key="2">
    <source>
        <dbReference type="ARBA" id="ARBA00023015"/>
    </source>
</evidence>
<dbReference type="EMBL" id="FMSH01000277">
    <property type="protein sequence ID" value="SCU76908.1"/>
    <property type="molecule type" value="Genomic_DNA"/>
</dbReference>
<organism evidence="6">
    <name type="scientific">Cupriavidus necator</name>
    <name type="common">Alcaligenes eutrophus</name>
    <name type="synonym">Ralstonia eutropha</name>
    <dbReference type="NCBI Taxonomy" id="106590"/>
    <lineage>
        <taxon>Bacteria</taxon>
        <taxon>Pseudomonadati</taxon>
        <taxon>Pseudomonadota</taxon>
        <taxon>Betaproteobacteria</taxon>
        <taxon>Burkholderiales</taxon>
        <taxon>Burkholderiaceae</taxon>
        <taxon>Cupriavidus</taxon>
    </lineage>
</organism>
<dbReference type="RefSeq" id="WP_340526619.1">
    <property type="nucleotide sequence ID" value="NZ_FMSH01000277.1"/>
</dbReference>
<sequence>MESVRGINTFIRIVQTGNFSRAARELGITPQAASIHVKLIEDWVGVRLLNRSTRKISLTEEGAGFYRTCVDAFRSIDDEVERMRDASEEVFGTVKLAAPVGMASRFIAPALGRFLEQYPRVSVDLIVQNRIPDVVAEGIDVGVLPHPLPDTTLIARRVVTSPFVLCASPAYLQRHGRPMAIEDLARHRRIDLRSWVTNAVRPWRLRRGDEIVTSQARACLVTNDGDSLIEAMLSGAGIGLITRYRVMPYLRSGRLETVLDGQVDGELSYSIYMQQRNQIPRKIRVMADFLYHVLSLHPDLRQE</sequence>
<comment type="similarity">
    <text evidence="1">Belongs to the LysR transcriptional regulatory family.</text>
</comment>
<keyword evidence="3" id="KW-0238">DNA-binding</keyword>
<dbReference type="GO" id="GO:0003677">
    <property type="term" value="F:DNA binding"/>
    <property type="evidence" value="ECO:0007669"/>
    <property type="project" value="UniProtKB-KW"/>
</dbReference>
<reference evidence="6" key="1">
    <citation type="submission" date="2016-09" db="EMBL/GenBank/DDBJ databases">
        <authorList>
            <person name="Capua I."/>
            <person name="De Benedictis P."/>
            <person name="Joannis T."/>
            <person name="Lombin L.H."/>
            <person name="Cattoli G."/>
        </authorList>
    </citation>
    <scope>NUCLEOTIDE SEQUENCE</scope>
    <source>
        <strain evidence="6">B9</strain>
    </source>
</reference>
<dbReference type="InterPro" id="IPR005119">
    <property type="entry name" value="LysR_subst-bd"/>
</dbReference>
<evidence type="ECO:0000256" key="1">
    <source>
        <dbReference type="ARBA" id="ARBA00009437"/>
    </source>
</evidence>
<dbReference type="PANTHER" id="PTHR30537:SF5">
    <property type="entry name" value="HTH-TYPE TRANSCRIPTIONAL ACTIVATOR TTDR-RELATED"/>
    <property type="match status" value="1"/>
</dbReference>
<evidence type="ECO:0000313" key="6">
    <source>
        <dbReference type="EMBL" id="SCU76908.1"/>
    </source>
</evidence>
<dbReference type="InterPro" id="IPR058163">
    <property type="entry name" value="LysR-type_TF_proteobact-type"/>
</dbReference>
<dbReference type="Gene3D" id="3.40.190.290">
    <property type="match status" value="1"/>
</dbReference>
<dbReference type="InterPro" id="IPR000847">
    <property type="entry name" value="LysR_HTH_N"/>
</dbReference>
<dbReference type="SUPFAM" id="SSF53850">
    <property type="entry name" value="Periplasmic binding protein-like II"/>
    <property type="match status" value="1"/>
</dbReference>
<gene>
    <name evidence="6" type="ORF">CNECB9_3480065</name>
</gene>
<dbReference type="Pfam" id="PF00126">
    <property type="entry name" value="HTH_1"/>
    <property type="match status" value="1"/>
</dbReference>
<dbReference type="InterPro" id="IPR036388">
    <property type="entry name" value="WH-like_DNA-bd_sf"/>
</dbReference>